<protein>
    <recommendedName>
        <fullName evidence="3">Bacterial sugar transferase domain-containing protein</fullName>
    </recommendedName>
</protein>
<proteinExistence type="inferred from homology"/>
<dbReference type="OrthoDB" id="9808602at2"/>
<name>A0A1V9FXG4_9BACT</name>
<dbReference type="EMBL" id="LWBP01000112">
    <property type="protein sequence ID" value="OQP63032.1"/>
    <property type="molecule type" value="Genomic_DNA"/>
</dbReference>
<organism evidence="4 5">
    <name type="scientific">Niastella populi</name>
    <dbReference type="NCBI Taxonomy" id="550983"/>
    <lineage>
        <taxon>Bacteria</taxon>
        <taxon>Pseudomonadati</taxon>
        <taxon>Bacteroidota</taxon>
        <taxon>Chitinophagia</taxon>
        <taxon>Chitinophagales</taxon>
        <taxon>Chitinophagaceae</taxon>
        <taxon>Niastella</taxon>
    </lineage>
</organism>
<reference evidence="5" key="1">
    <citation type="submission" date="2016-04" db="EMBL/GenBank/DDBJ databases">
        <authorList>
            <person name="Chen L."/>
            <person name="Zhuang W."/>
            <person name="Wang G."/>
        </authorList>
    </citation>
    <scope>NUCLEOTIDE SEQUENCE [LARGE SCALE GENOMIC DNA]</scope>
    <source>
        <strain evidence="5">208</strain>
    </source>
</reference>
<keyword evidence="5" id="KW-1185">Reference proteome</keyword>
<evidence type="ECO:0000256" key="1">
    <source>
        <dbReference type="ARBA" id="ARBA00006464"/>
    </source>
</evidence>
<comment type="caution">
    <text evidence="4">The sequence shown here is derived from an EMBL/GenBank/DDBJ whole genome shotgun (WGS) entry which is preliminary data.</text>
</comment>
<dbReference type="Proteomes" id="UP000192276">
    <property type="component" value="Unassembled WGS sequence"/>
</dbReference>
<dbReference type="Pfam" id="PF02397">
    <property type="entry name" value="Bac_transf"/>
    <property type="match status" value="1"/>
</dbReference>
<evidence type="ECO:0000259" key="3">
    <source>
        <dbReference type="Pfam" id="PF02397"/>
    </source>
</evidence>
<dbReference type="PANTHER" id="PTHR30576">
    <property type="entry name" value="COLANIC BIOSYNTHESIS UDP-GLUCOSE LIPID CARRIER TRANSFERASE"/>
    <property type="match status" value="1"/>
</dbReference>
<dbReference type="RefSeq" id="WP_081163915.1">
    <property type="nucleotide sequence ID" value="NZ_LWBP01000112.1"/>
</dbReference>
<dbReference type="PANTHER" id="PTHR30576:SF0">
    <property type="entry name" value="UNDECAPRENYL-PHOSPHATE N-ACETYLGALACTOSAMINYL 1-PHOSPHATE TRANSFERASE-RELATED"/>
    <property type="match status" value="1"/>
</dbReference>
<keyword evidence="2" id="KW-0472">Membrane</keyword>
<dbReference type="GO" id="GO:0016780">
    <property type="term" value="F:phosphotransferase activity, for other substituted phosphate groups"/>
    <property type="evidence" value="ECO:0007669"/>
    <property type="project" value="TreeGrafter"/>
</dbReference>
<dbReference type="STRING" id="550983.A4R26_17805"/>
<dbReference type="AlphaFoldDB" id="A0A1V9FXG4"/>
<evidence type="ECO:0000313" key="5">
    <source>
        <dbReference type="Proteomes" id="UP000192276"/>
    </source>
</evidence>
<feature type="transmembrane region" description="Helical" evidence="2">
    <location>
        <begin position="31"/>
        <end position="56"/>
    </location>
</feature>
<accession>A0A1V9FXG4</accession>
<keyword evidence="2" id="KW-0812">Transmembrane</keyword>
<comment type="similarity">
    <text evidence="1">Belongs to the bacterial sugar transferase family.</text>
</comment>
<evidence type="ECO:0000256" key="2">
    <source>
        <dbReference type="SAM" id="Phobius"/>
    </source>
</evidence>
<sequence>MIPEKRLPLLKRTVLRKYVDNKRGYFVCKRIVDILFATAVIITLLSWLLPVLALLIKLTSKGPVFFLQKRTGRGGRSFTCYKLRTLAHNPAAHTKYTAIEEDSVTPLGWFLRQSNLDELPQFFNVLLGHMSVVGPRPHMHSDCNDFAEVIAGYKLRNLVKPGITGLAQVKGFHGKVVSRECILKRFEWDAWYVQHAGMQLDVYIIYSTALQLVMFLVRGKKGNAASGLHCNEATWQRGNELKTKPVESHQPVILKSTYTKVVAPTRNKELKTKN</sequence>
<gene>
    <name evidence="4" type="ORF">A4R26_17805</name>
</gene>
<evidence type="ECO:0000313" key="4">
    <source>
        <dbReference type="EMBL" id="OQP63032.1"/>
    </source>
</evidence>
<feature type="domain" description="Bacterial sugar transferase" evidence="3">
    <location>
        <begin position="29"/>
        <end position="212"/>
    </location>
</feature>
<keyword evidence="2" id="KW-1133">Transmembrane helix</keyword>
<dbReference type="InterPro" id="IPR003362">
    <property type="entry name" value="Bact_transf"/>
</dbReference>